<accession>A0A1F5UUE4</accession>
<dbReference type="Proteomes" id="UP000179157">
    <property type="component" value="Unassembled WGS sequence"/>
</dbReference>
<dbReference type="InterPro" id="IPR045266">
    <property type="entry name" value="DOH_DOMON"/>
</dbReference>
<dbReference type="PROSITE" id="PS50836">
    <property type="entry name" value="DOMON"/>
    <property type="match status" value="1"/>
</dbReference>
<evidence type="ECO:0000259" key="1">
    <source>
        <dbReference type="PROSITE" id="PS50836"/>
    </source>
</evidence>
<reference evidence="2 3" key="1">
    <citation type="journal article" date="2016" name="Nat. Commun.">
        <title>Thousands of microbial genomes shed light on interconnected biogeochemical processes in an aquifer system.</title>
        <authorList>
            <person name="Anantharaman K."/>
            <person name="Brown C.T."/>
            <person name="Hug L.A."/>
            <person name="Sharon I."/>
            <person name="Castelle C.J."/>
            <person name="Probst A.J."/>
            <person name="Thomas B.C."/>
            <person name="Singh A."/>
            <person name="Wilkins M.J."/>
            <person name="Karaoz U."/>
            <person name="Brodie E.L."/>
            <person name="Williams K.H."/>
            <person name="Hubbard S.S."/>
            <person name="Banfield J.F."/>
        </authorList>
    </citation>
    <scope>NUCLEOTIDE SEQUENCE [LARGE SCALE GENOMIC DNA]</scope>
    <source>
        <strain evidence="3">RBG_16_55_9</strain>
    </source>
</reference>
<dbReference type="STRING" id="1817864.A2Z21_09015"/>
<protein>
    <recommendedName>
        <fullName evidence="1">DOMON domain-containing protein</fullName>
    </recommendedName>
</protein>
<dbReference type="CDD" id="cd09631">
    <property type="entry name" value="DOMON_DOH"/>
    <property type="match status" value="1"/>
</dbReference>
<organism evidence="2 3">
    <name type="scientific">Fraserbacteria sp. (strain RBG_16_55_9)</name>
    <dbReference type="NCBI Taxonomy" id="1817864"/>
    <lineage>
        <taxon>Bacteria</taxon>
        <taxon>Candidatus Fraseribacteriota</taxon>
    </lineage>
</organism>
<name>A0A1F5UUE4_FRAXR</name>
<dbReference type="InterPro" id="IPR005018">
    <property type="entry name" value="DOMON_domain"/>
</dbReference>
<dbReference type="AlphaFoldDB" id="A0A1F5UUE4"/>
<dbReference type="EMBL" id="MFGX01000072">
    <property type="protein sequence ID" value="OGF54784.1"/>
    <property type="molecule type" value="Genomic_DNA"/>
</dbReference>
<proteinExistence type="predicted"/>
<gene>
    <name evidence="2" type="ORF">A2Z21_09015</name>
</gene>
<evidence type="ECO:0000313" key="3">
    <source>
        <dbReference type="Proteomes" id="UP000179157"/>
    </source>
</evidence>
<sequence length="232" mass="25186">MKQKALALTLMLAILVLASTVILIVDFQLKLKGREANSVIASSPRGEVATSSSAPSAFPQVDGIISRGEYAYLYRDPQNGMILYWRIDEGKGVIYLGLTSPLQGRVEISLEPTGPRMKGGDILVAYVKEGQIYARDDYADQLTSHTPDPDLGGTDDILEKAGTSGPQGTTIELVRQLVPSDGFDKPIRPDNMPMRIQLATAEFANFVGLYGDNWSTIEVNLYTGEAIQVPPP</sequence>
<dbReference type="Pfam" id="PF03351">
    <property type="entry name" value="DOMON"/>
    <property type="match status" value="1"/>
</dbReference>
<feature type="domain" description="DOMON" evidence="1">
    <location>
        <begin position="79"/>
        <end position="201"/>
    </location>
</feature>
<evidence type="ECO:0000313" key="2">
    <source>
        <dbReference type="EMBL" id="OGF54784.1"/>
    </source>
</evidence>
<comment type="caution">
    <text evidence="2">The sequence shown here is derived from an EMBL/GenBank/DDBJ whole genome shotgun (WGS) entry which is preliminary data.</text>
</comment>